<dbReference type="EMBL" id="HACA01018746">
    <property type="protein sequence ID" value="CDW36107.1"/>
    <property type="molecule type" value="Transcribed_RNA"/>
</dbReference>
<dbReference type="AlphaFoldDB" id="A0A0K2UDS2"/>
<sequence length="36" mass="4240">MKFDVVVYFKITQPAHLTKSKLLHHQSPELLDFLSK</sequence>
<protein>
    <submittedName>
        <fullName evidence="1">Uncharacterized protein</fullName>
    </submittedName>
</protein>
<proteinExistence type="predicted"/>
<name>A0A0K2UDS2_LEPSM</name>
<reference evidence="1" key="1">
    <citation type="submission" date="2014-05" db="EMBL/GenBank/DDBJ databases">
        <authorList>
            <person name="Chronopoulou M."/>
        </authorList>
    </citation>
    <scope>NUCLEOTIDE SEQUENCE</scope>
    <source>
        <tissue evidence="1">Whole organism</tissue>
    </source>
</reference>
<organism evidence="1">
    <name type="scientific">Lepeophtheirus salmonis</name>
    <name type="common">Salmon louse</name>
    <name type="synonym">Caligus salmonis</name>
    <dbReference type="NCBI Taxonomy" id="72036"/>
    <lineage>
        <taxon>Eukaryota</taxon>
        <taxon>Metazoa</taxon>
        <taxon>Ecdysozoa</taxon>
        <taxon>Arthropoda</taxon>
        <taxon>Crustacea</taxon>
        <taxon>Multicrustacea</taxon>
        <taxon>Hexanauplia</taxon>
        <taxon>Copepoda</taxon>
        <taxon>Siphonostomatoida</taxon>
        <taxon>Caligidae</taxon>
        <taxon>Lepeophtheirus</taxon>
    </lineage>
</organism>
<accession>A0A0K2UDS2</accession>
<evidence type="ECO:0000313" key="1">
    <source>
        <dbReference type="EMBL" id="CDW36107.1"/>
    </source>
</evidence>